<dbReference type="SUPFAM" id="SSF103473">
    <property type="entry name" value="MFS general substrate transporter"/>
    <property type="match status" value="1"/>
</dbReference>
<reference evidence="11 12" key="1">
    <citation type="submission" date="2014-06" db="EMBL/GenBank/DDBJ databases">
        <title>Whole Genome Sequences of Three Symbiotic Endozoicomonas Bacteria.</title>
        <authorList>
            <person name="Neave M.J."/>
            <person name="Apprill A."/>
            <person name="Voolstra C.R."/>
        </authorList>
    </citation>
    <scope>NUCLEOTIDE SEQUENCE [LARGE SCALE GENOMIC DNA]</scope>
    <source>
        <strain evidence="11 12">LMG 24815</strain>
    </source>
</reference>
<dbReference type="InterPro" id="IPR005829">
    <property type="entry name" value="Sugar_transporter_CS"/>
</dbReference>
<dbReference type="PANTHER" id="PTHR43528">
    <property type="entry name" value="ALPHA-KETOGLUTARATE PERMEASE"/>
    <property type="match status" value="1"/>
</dbReference>
<dbReference type="InterPro" id="IPR051084">
    <property type="entry name" value="H+-coupled_symporters"/>
</dbReference>
<feature type="transmembrane region" description="Helical" evidence="9">
    <location>
        <begin position="230"/>
        <end position="250"/>
    </location>
</feature>
<feature type="transmembrane region" description="Helical" evidence="9">
    <location>
        <begin position="77"/>
        <end position="104"/>
    </location>
</feature>
<dbReference type="AlphaFoldDB" id="A0A081MYR2"/>
<dbReference type="GO" id="GO:0015293">
    <property type="term" value="F:symporter activity"/>
    <property type="evidence" value="ECO:0007669"/>
    <property type="project" value="UniProtKB-KW"/>
</dbReference>
<feature type="transmembrane region" description="Helical" evidence="9">
    <location>
        <begin position="43"/>
        <end position="65"/>
    </location>
</feature>
<keyword evidence="6" id="KW-0769">Symport</keyword>
<evidence type="ECO:0000256" key="6">
    <source>
        <dbReference type="ARBA" id="ARBA00022847"/>
    </source>
</evidence>
<feature type="domain" description="Major facilitator superfamily (MFS) profile" evidence="10">
    <location>
        <begin position="5"/>
        <end position="406"/>
    </location>
</feature>
<keyword evidence="5 9" id="KW-0812">Transmembrane</keyword>
<dbReference type="Gene3D" id="1.20.1250.20">
    <property type="entry name" value="MFS general substrate transporter like domains"/>
    <property type="match status" value="1"/>
</dbReference>
<feature type="transmembrane region" description="Helical" evidence="9">
    <location>
        <begin position="325"/>
        <end position="346"/>
    </location>
</feature>
<keyword evidence="3" id="KW-0813">Transport</keyword>
<evidence type="ECO:0000256" key="4">
    <source>
        <dbReference type="ARBA" id="ARBA00022475"/>
    </source>
</evidence>
<dbReference type="InterPro" id="IPR011701">
    <property type="entry name" value="MFS"/>
</dbReference>
<dbReference type="InterPro" id="IPR020846">
    <property type="entry name" value="MFS_dom"/>
</dbReference>
<evidence type="ECO:0000259" key="10">
    <source>
        <dbReference type="PROSITE" id="PS50850"/>
    </source>
</evidence>
<dbReference type="PROSITE" id="PS50850">
    <property type="entry name" value="MFS"/>
    <property type="match status" value="1"/>
</dbReference>
<sequence>MLSKIRLITTVSASLEFFDFTLLIFLAPVIAHHFFPAESGIHGIMPVLMVFFAGYLARFVGGVLFGHFGDVIGRKQFYMYSITLMSLSTLAIGLLPSFAVWGALAPWSLLLLRIFQGISLGGEVPGSVIFASEYADTRKRAVATGLVVFGVTFGNVLASGMVSALYSVLGEQTVYEWGWRLAFIIGSLLGFISLWLRRSLNETPVYQKMSRQKHSNLPLSTLSAHHKLPVVQGFLLSAIPAVGISTLLFMPRFQKAYLQGTDLGGSFNTMIAFLLLATIALLTALVIDKKSRIPLIKAGSLLLIITVPLSFYVLIYFHIPLMLALLPLILSVGMIMGIYEVCLVELFPTEVRFSGISICHNLAFSLFGGVTPLLLEWASSHGWVMTIGLLPMLFGIALLAVSPGWKDHYHTSLLEI</sequence>
<dbReference type="PROSITE" id="PS00217">
    <property type="entry name" value="SUGAR_TRANSPORT_2"/>
    <property type="match status" value="1"/>
</dbReference>
<dbReference type="GO" id="GO:0005886">
    <property type="term" value="C:plasma membrane"/>
    <property type="evidence" value="ECO:0007669"/>
    <property type="project" value="UniProtKB-SubCell"/>
</dbReference>
<evidence type="ECO:0000256" key="2">
    <source>
        <dbReference type="ARBA" id="ARBA00008240"/>
    </source>
</evidence>
<dbReference type="PANTHER" id="PTHR43528:SF7">
    <property type="entry name" value="MFS TRANSPORTER"/>
    <property type="match status" value="1"/>
</dbReference>
<keyword evidence="8 9" id="KW-0472">Membrane</keyword>
<feature type="transmembrane region" description="Helical" evidence="9">
    <location>
        <begin position="7"/>
        <end position="31"/>
    </location>
</feature>
<feature type="transmembrane region" description="Helical" evidence="9">
    <location>
        <begin position="177"/>
        <end position="196"/>
    </location>
</feature>
<dbReference type="InterPro" id="IPR036259">
    <property type="entry name" value="MFS_trans_sf"/>
</dbReference>
<feature type="transmembrane region" description="Helical" evidence="9">
    <location>
        <begin position="142"/>
        <end position="165"/>
    </location>
</feature>
<keyword evidence="12" id="KW-1185">Reference proteome</keyword>
<feature type="transmembrane region" description="Helical" evidence="9">
    <location>
        <begin position="358"/>
        <end position="375"/>
    </location>
</feature>
<dbReference type="EMBL" id="JOKG01000008">
    <property type="protein sequence ID" value="KEQ11335.1"/>
    <property type="molecule type" value="Genomic_DNA"/>
</dbReference>
<evidence type="ECO:0000256" key="5">
    <source>
        <dbReference type="ARBA" id="ARBA00022692"/>
    </source>
</evidence>
<keyword evidence="4" id="KW-1003">Cell membrane</keyword>
<comment type="caution">
    <text evidence="11">The sequence shown here is derived from an EMBL/GenBank/DDBJ whole genome shotgun (WGS) entry which is preliminary data.</text>
</comment>
<feature type="transmembrane region" description="Helical" evidence="9">
    <location>
        <begin position="381"/>
        <end position="401"/>
    </location>
</feature>
<feature type="transmembrane region" description="Helical" evidence="9">
    <location>
        <begin position="270"/>
        <end position="287"/>
    </location>
</feature>
<evidence type="ECO:0000256" key="3">
    <source>
        <dbReference type="ARBA" id="ARBA00022448"/>
    </source>
</evidence>
<evidence type="ECO:0000313" key="12">
    <source>
        <dbReference type="Proteomes" id="UP000028006"/>
    </source>
</evidence>
<comment type="similarity">
    <text evidence="2">Belongs to the major facilitator superfamily. Metabolite:H+ Symporter (MHS) family (TC 2.A.1.6) family.</text>
</comment>
<evidence type="ECO:0000256" key="9">
    <source>
        <dbReference type="SAM" id="Phobius"/>
    </source>
</evidence>
<dbReference type="Proteomes" id="UP000028006">
    <property type="component" value="Unassembled WGS sequence"/>
</dbReference>
<proteinExistence type="inferred from homology"/>
<comment type="subcellular location">
    <subcellularLocation>
        <location evidence="1">Cell membrane</location>
        <topology evidence="1">Multi-pass membrane protein</topology>
    </subcellularLocation>
</comment>
<dbReference type="RefSeq" id="WP_034879907.1">
    <property type="nucleotide sequence ID" value="NZ_JOKG01000008.1"/>
</dbReference>
<dbReference type="Pfam" id="PF07690">
    <property type="entry name" value="MFS_1"/>
    <property type="match status" value="1"/>
</dbReference>
<evidence type="ECO:0000256" key="7">
    <source>
        <dbReference type="ARBA" id="ARBA00022989"/>
    </source>
</evidence>
<gene>
    <name evidence="11" type="ORF">GZ77_25985</name>
</gene>
<feature type="transmembrane region" description="Helical" evidence="9">
    <location>
        <begin position="299"/>
        <end position="319"/>
    </location>
</feature>
<name>A0A081MYR2_9GAMM</name>
<evidence type="ECO:0000256" key="1">
    <source>
        <dbReference type="ARBA" id="ARBA00004651"/>
    </source>
</evidence>
<accession>A0A081MYR2</accession>
<evidence type="ECO:0000313" key="11">
    <source>
        <dbReference type="EMBL" id="KEQ11335.1"/>
    </source>
</evidence>
<keyword evidence="7 9" id="KW-1133">Transmembrane helix</keyword>
<feature type="transmembrane region" description="Helical" evidence="9">
    <location>
        <begin position="110"/>
        <end position="130"/>
    </location>
</feature>
<protein>
    <recommendedName>
        <fullName evidence="10">Major facilitator superfamily (MFS) profile domain-containing protein</fullName>
    </recommendedName>
</protein>
<dbReference type="eggNOG" id="COG0477">
    <property type="taxonomic scope" value="Bacteria"/>
</dbReference>
<organism evidence="11 12">
    <name type="scientific">Endozoicomonas montiporae</name>
    <dbReference type="NCBI Taxonomy" id="1027273"/>
    <lineage>
        <taxon>Bacteria</taxon>
        <taxon>Pseudomonadati</taxon>
        <taxon>Pseudomonadota</taxon>
        <taxon>Gammaproteobacteria</taxon>
        <taxon>Oceanospirillales</taxon>
        <taxon>Endozoicomonadaceae</taxon>
        <taxon>Endozoicomonas</taxon>
    </lineage>
</organism>
<evidence type="ECO:0000256" key="8">
    <source>
        <dbReference type="ARBA" id="ARBA00023136"/>
    </source>
</evidence>